<feature type="transmembrane region" description="Helical" evidence="1">
    <location>
        <begin position="35"/>
        <end position="57"/>
    </location>
</feature>
<keyword evidence="3" id="KW-1185">Reference proteome</keyword>
<dbReference type="InterPro" id="IPR046671">
    <property type="entry name" value="DUF6541"/>
</dbReference>
<evidence type="ECO:0000256" key="1">
    <source>
        <dbReference type="SAM" id="Phobius"/>
    </source>
</evidence>
<accession>A0ABZ0SSM3</accession>
<evidence type="ECO:0000313" key="2">
    <source>
        <dbReference type="EMBL" id="WPR90813.1"/>
    </source>
</evidence>
<feature type="transmembrane region" description="Helical" evidence="1">
    <location>
        <begin position="104"/>
        <end position="124"/>
    </location>
</feature>
<name>A0ABZ0SSM3_9MICO</name>
<dbReference type="RefSeq" id="WP_320943517.1">
    <property type="nucleotide sequence ID" value="NZ_BAABEU010000004.1"/>
</dbReference>
<feature type="transmembrane region" description="Helical" evidence="1">
    <location>
        <begin position="485"/>
        <end position="504"/>
    </location>
</feature>
<feature type="transmembrane region" description="Helical" evidence="1">
    <location>
        <begin position="402"/>
        <end position="425"/>
    </location>
</feature>
<feature type="transmembrane region" description="Helical" evidence="1">
    <location>
        <begin position="300"/>
        <end position="319"/>
    </location>
</feature>
<organism evidence="2 3">
    <name type="scientific">Microbacterium rhizosphaerae</name>
    <dbReference type="NCBI Taxonomy" id="1678237"/>
    <lineage>
        <taxon>Bacteria</taxon>
        <taxon>Bacillati</taxon>
        <taxon>Actinomycetota</taxon>
        <taxon>Actinomycetes</taxon>
        <taxon>Micrococcales</taxon>
        <taxon>Microbacteriaceae</taxon>
        <taxon>Microbacterium</taxon>
    </lineage>
</organism>
<proteinExistence type="predicted"/>
<sequence>MPWLTLLAASAAVVFATIVPGLAAGLVLRLRGLTLWALAAPFGLSIIAVASVILPFVHVEWSLWAVLVFAVVSIALVAVVRVLLRRFNGPRRQRIERASGWWTVGGLAAAAVAITIQVILSIGAPGAVSQTFDNVFHLDAIRYILQTHDASPLWIGTMTSPRGGLPFYPDAWHALGALVVSVTGVSIPVAANAITVVFAALVWPAGAVLLARTLFGSRRAVTIGAAVAACALPAFPLLMITYGVLFPFFLGLAVLPAAVVAAVQLLRLGQDCATYPRWVWIVVVVGCLPGLTLAHPGAFMAWLAMVAVAAVVAAAFYFASRPPRRAMIRTWVALAVFAALAGIALWVLRPPDAARTWPIVMTVGQAFGEALTASMYWAPVSITAVFLIVGFVYSIRLRTRSAVFAASAFAIAGALYIICASLPYWRLRDLFVGAWYDNTPRLAAILPMTIVPLAAFGMAKAWDFVVRLLSRRDESPSRTSVPRPAVRGIAAVAGLLVIIGWTQWSMRDAVNGANFTYAATSTAPLLTAEELALIQRVDKNVPANAIIAGSPWTGTSLVYALADRRVLMPHIFTDTTKDTDLINTHLRDATPGSAVCKAVEREHVRYVLDFGTQEVHGAHHDFGGVSDLQGSPAVRLIDSQGKNARLYQIIGCGEAR</sequence>
<feature type="transmembrane region" description="Helical" evidence="1">
    <location>
        <begin position="331"/>
        <end position="348"/>
    </location>
</feature>
<evidence type="ECO:0000313" key="3">
    <source>
        <dbReference type="Proteomes" id="UP001323798"/>
    </source>
</evidence>
<dbReference type="EMBL" id="CP139368">
    <property type="protein sequence ID" value="WPR90813.1"/>
    <property type="molecule type" value="Genomic_DNA"/>
</dbReference>
<keyword evidence="1" id="KW-1133">Transmembrane helix</keyword>
<feature type="transmembrane region" description="Helical" evidence="1">
    <location>
        <begin position="63"/>
        <end position="84"/>
    </location>
</feature>
<keyword evidence="1" id="KW-0812">Transmembrane</keyword>
<reference evidence="2 3" key="1">
    <citation type="submission" date="2023-11" db="EMBL/GenBank/DDBJ databases">
        <title>Genome sequence of Microbacterium rhizosphaerae KACC 19337.</title>
        <authorList>
            <person name="Choi H."/>
            <person name="Kim S."/>
            <person name="Kim Y."/>
            <person name="Kwon S.-W."/>
            <person name="Heo J."/>
        </authorList>
    </citation>
    <scope>NUCLEOTIDE SEQUENCE [LARGE SCALE GENOMIC DNA]</scope>
    <source>
        <strain evidence="2 3">KACC 19337</strain>
    </source>
</reference>
<feature type="transmembrane region" description="Helical" evidence="1">
    <location>
        <begin position="6"/>
        <end position="28"/>
    </location>
</feature>
<feature type="transmembrane region" description="Helical" evidence="1">
    <location>
        <begin position="248"/>
        <end position="266"/>
    </location>
</feature>
<gene>
    <name evidence="2" type="ORF">SM116_05840</name>
</gene>
<feature type="transmembrane region" description="Helical" evidence="1">
    <location>
        <begin position="189"/>
        <end position="211"/>
    </location>
</feature>
<feature type="transmembrane region" description="Helical" evidence="1">
    <location>
        <begin position="445"/>
        <end position="465"/>
    </location>
</feature>
<feature type="transmembrane region" description="Helical" evidence="1">
    <location>
        <begin position="278"/>
        <end position="294"/>
    </location>
</feature>
<dbReference type="Proteomes" id="UP001323798">
    <property type="component" value="Chromosome"/>
</dbReference>
<feature type="transmembrane region" description="Helical" evidence="1">
    <location>
        <begin position="376"/>
        <end position="395"/>
    </location>
</feature>
<keyword evidence="1" id="KW-0472">Membrane</keyword>
<protein>
    <submittedName>
        <fullName evidence="2">DUF6541 family protein</fullName>
    </submittedName>
</protein>
<feature type="transmembrane region" description="Helical" evidence="1">
    <location>
        <begin position="223"/>
        <end position="242"/>
    </location>
</feature>
<dbReference type="Pfam" id="PF20176">
    <property type="entry name" value="DUF6541"/>
    <property type="match status" value="1"/>
</dbReference>